<comment type="subcellular location">
    <subcellularLocation>
        <location evidence="1">Cell membrane</location>
        <topology evidence="1">Multi-pass membrane protein</topology>
    </subcellularLocation>
</comment>
<dbReference type="AlphaFoldDB" id="A0A0S2VZ98"/>
<dbReference type="GO" id="GO:0015421">
    <property type="term" value="F:ABC-type oligopeptide transporter activity"/>
    <property type="evidence" value="ECO:0007669"/>
    <property type="project" value="TreeGrafter"/>
</dbReference>
<evidence type="ECO:0000256" key="9">
    <source>
        <dbReference type="SAM" id="Phobius"/>
    </source>
</evidence>
<accession>A0A0S2VZ98</accession>
<dbReference type="InterPro" id="IPR003439">
    <property type="entry name" value="ABC_transporter-like_ATP-bd"/>
</dbReference>
<dbReference type="PROSITE" id="PS50893">
    <property type="entry name" value="ABC_TRANSPORTER_2"/>
    <property type="match status" value="1"/>
</dbReference>
<dbReference type="KEGG" id="ibu:IB211_00023"/>
<dbReference type="FunFam" id="3.40.50.300:FF:000221">
    <property type="entry name" value="Multidrug ABC transporter ATP-binding protein"/>
    <property type="match status" value="1"/>
</dbReference>
<evidence type="ECO:0000256" key="4">
    <source>
        <dbReference type="ARBA" id="ARBA00022692"/>
    </source>
</evidence>
<reference evidence="12 13" key="1">
    <citation type="journal article" date="2015" name="Nat. Commun.">
        <title>Production of butyrate from lysine and the Amadori product fructoselysine by a human gut commensal.</title>
        <authorList>
            <person name="Bui T.P."/>
            <person name="Ritari J."/>
            <person name="Boeren S."/>
            <person name="de Waard P."/>
            <person name="Plugge C.M."/>
            <person name="de Vos W.M."/>
        </authorList>
    </citation>
    <scope>NUCLEOTIDE SEQUENCE [LARGE SCALE GENOMIC DNA]</scope>
    <source>
        <strain evidence="12 13">AF211</strain>
    </source>
</reference>
<dbReference type="CDD" id="cd18548">
    <property type="entry name" value="ABC_6TM_Tm287_like"/>
    <property type="match status" value="1"/>
</dbReference>
<evidence type="ECO:0000259" key="10">
    <source>
        <dbReference type="PROSITE" id="PS50893"/>
    </source>
</evidence>
<evidence type="ECO:0000256" key="8">
    <source>
        <dbReference type="ARBA" id="ARBA00023136"/>
    </source>
</evidence>
<gene>
    <name evidence="12" type="ORF">IB211_00023</name>
</gene>
<feature type="transmembrane region" description="Helical" evidence="9">
    <location>
        <begin position="158"/>
        <end position="178"/>
    </location>
</feature>
<dbReference type="InterPro" id="IPR017871">
    <property type="entry name" value="ABC_transporter-like_CS"/>
</dbReference>
<dbReference type="InterPro" id="IPR039421">
    <property type="entry name" value="Type_1_exporter"/>
</dbReference>
<dbReference type="InterPro" id="IPR036640">
    <property type="entry name" value="ABC1_TM_sf"/>
</dbReference>
<dbReference type="InterPro" id="IPR003593">
    <property type="entry name" value="AAA+_ATPase"/>
</dbReference>
<dbReference type="GO" id="GO:0005524">
    <property type="term" value="F:ATP binding"/>
    <property type="evidence" value="ECO:0007669"/>
    <property type="project" value="UniProtKB-KW"/>
</dbReference>
<keyword evidence="2" id="KW-0813">Transport</keyword>
<protein>
    <submittedName>
        <fullName evidence="12">Lipid A export ATP-binding/permease protein MsbA</fullName>
    </submittedName>
</protein>
<keyword evidence="5" id="KW-0547">Nucleotide-binding</keyword>
<evidence type="ECO:0000313" key="12">
    <source>
        <dbReference type="EMBL" id="ALP92419.1"/>
    </source>
</evidence>
<keyword evidence="6 12" id="KW-0067">ATP-binding</keyword>
<proteinExistence type="predicted"/>
<dbReference type="PATRIC" id="fig|1297617.4.peg.22"/>
<dbReference type="GO" id="GO:0005886">
    <property type="term" value="C:plasma membrane"/>
    <property type="evidence" value="ECO:0007669"/>
    <property type="project" value="UniProtKB-SubCell"/>
</dbReference>
<feature type="transmembrane region" description="Helical" evidence="9">
    <location>
        <begin position="12"/>
        <end position="33"/>
    </location>
</feature>
<evidence type="ECO:0000256" key="3">
    <source>
        <dbReference type="ARBA" id="ARBA00022475"/>
    </source>
</evidence>
<dbReference type="InterPro" id="IPR011527">
    <property type="entry name" value="ABC1_TM_dom"/>
</dbReference>
<evidence type="ECO:0000256" key="2">
    <source>
        <dbReference type="ARBA" id="ARBA00022448"/>
    </source>
</evidence>
<dbReference type="Gene3D" id="3.40.50.300">
    <property type="entry name" value="P-loop containing nucleotide triphosphate hydrolases"/>
    <property type="match status" value="1"/>
</dbReference>
<dbReference type="SMART" id="SM00382">
    <property type="entry name" value="AAA"/>
    <property type="match status" value="1"/>
</dbReference>
<dbReference type="Pfam" id="PF00664">
    <property type="entry name" value="ABC_membrane"/>
    <property type="match status" value="1"/>
</dbReference>
<evidence type="ECO:0000313" key="13">
    <source>
        <dbReference type="Proteomes" id="UP000064844"/>
    </source>
</evidence>
<keyword evidence="8 9" id="KW-0472">Membrane</keyword>
<keyword evidence="7 9" id="KW-1133">Transmembrane helix</keyword>
<dbReference type="EMBL" id="CP011307">
    <property type="protein sequence ID" value="ALP92419.1"/>
    <property type="molecule type" value="Genomic_DNA"/>
</dbReference>
<keyword evidence="3" id="KW-1003">Cell membrane</keyword>
<feature type="transmembrane region" description="Helical" evidence="9">
    <location>
        <begin position="237"/>
        <end position="259"/>
    </location>
</feature>
<evidence type="ECO:0000256" key="5">
    <source>
        <dbReference type="ARBA" id="ARBA00022741"/>
    </source>
</evidence>
<keyword evidence="4 9" id="KW-0812">Transmembrane</keyword>
<feature type="transmembrane region" description="Helical" evidence="9">
    <location>
        <begin position="134"/>
        <end position="152"/>
    </location>
</feature>
<dbReference type="GO" id="GO:0016887">
    <property type="term" value="F:ATP hydrolysis activity"/>
    <property type="evidence" value="ECO:0007669"/>
    <property type="project" value="InterPro"/>
</dbReference>
<dbReference type="SUPFAM" id="SSF90123">
    <property type="entry name" value="ABC transporter transmembrane region"/>
    <property type="match status" value="1"/>
</dbReference>
<dbReference type="Proteomes" id="UP000064844">
    <property type="component" value="Chromosome"/>
</dbReference>
<reference evidence="13" key="2">
    <citation type="submission" date="2015-04" db="EMBL/GenBank/DDBJ databases">
        <title>A butyrogenic pathway from the amino acid lysine in a human gut commensal.</title>
        <authorList>
            <person name="de Vos W.M."/>
            <person name="Bui N.T.P."/>
            <person name="Plugge C.M."/>
            <person name="Ritari J."/>
        </authorList>
    </citation>
    <scope>NUCLEOTIDE SEQUENCE [LARGE SCALE GENOMIC DNA]</scope>
    <source>
        <strain evidence="13">AF211</strain>
    </source>
</reference>
<feature type="transmembrane region" description="Helical" evidence="9">
    <location>
        <begin position="53"/>
        <end position="75"/>
    </location>
</feature>
<feature type="domain" description="ABC transmembrane type-1" evidence="11">
    <location>
        <begin position="17"/>
        <end position="299"/>
    </location>
</feature>
<evidence type="ECO:0000256" key="6">
    <source>
        <dbReference type="ARBA" id="ARBA00022840"/>
    </source>
</evidence>
<evidence type="ECO:0000256" key="7">
    <source>
        <dbReference type="ARBA" id="ARBA00022989"/>
    </source>
</evidence>
<dbReference type="PROSITE" id="PS00211">
    <property type="entry name" value="ABC_TRANSPORTER_1"/>
    <property type="match status" value="1"/>
</dbReference>
<dbReference type="Pfam" id="PF00005">
    <property type="entry name" value="ABC_tran"/>
    <property type="match status" value="1"/>
</dbReference>
<dbReference type="RefSeq" id="WP_033117639.1">
    <property type="nucleotide sequence ID" value="NZ_CAMREZ010000004.1"/>
</dbReference>
<sequence>MLKKFLPYLGEYKKYAVLTPLLMVLEVLCELALPRFMANIVDVGIPGNDLSYILKMGGIMLVLAVGSMLCGMFGAKLAAVAGQGFGANLRRGIYNKVQEFSFADIDHFSSASLITRITNDVNAIQMMVTMALRMLVRAPVMLVAALAVSISINARLAMVMLVAIPLLVIAIGVLMSMCNHLFQVLQTRIDALNGTVQENLVGIRVVKAFVRAGYEKTKFKKSNDDLTKAAINVDMRVIAMMPIMMIALNGATAAVLYLGGSTVMSGGMLIGDLSSFITYIFQILMSVMMLGMSLLQLSRAIACARRIDEVLETEPSIEDGSCGADTLPAPKGQVEFRHVDFKYQAGGTGENVLTDIDFTVRPGEFLAVVGGTGTGKSSLVNLIPRFYDVTDGAVLVDGVDVRDYPLDELRARIGMVLQNNVLFTGTIRENLLWGRPDATEEEMIQAAKNAQAYDFVMALPDGFDTQMSQGGTNVSGGQKQRLCIARAMLRHPAILILDDSTSAVDTATDAKIRQSFKENLAGTTVIIIAQRISSVQSADRILVLDDGHISDIGTHDELMARSEIYQEIYQSQQEGVQE</sequence>
<dbReference type="PANTHER" id="PTHR43394">
    <property type="entry name" value="ATP-DEPENDENT PERMEASE MDL1, MITOCHONDRIAL"/>
    <property type="match status" value="1"/>
</dbReference>
<name>A0A0S2VZ98_9FIRM</name>
<dbReference type="eggNOG" id="COG1132">
    <property type="taxonomic scope" value="Bacteria"/>
</dbReference>
<evidence type="ECO:0000256" key="1">
    <source>
        <dbReference type="ARBA" id="ARBA00004651"/>
    </source>
</evidence>
<feature type="domain" description="ABC transporter" evidence="10">
    <location>
        <begin position="334"/>
        <end position="571"/>
    </location>
</feature>
<dbReference type="SUPFAM" id="SSF52540">
    <property type="entry name" value="P-loop containing nucleoside triphosphate hydrolases"/>
    <property type="match status" value="1"/>
</dbReference>
<organism evidence="12 13">
    <name type="scientific">Intestinimonas butyriciproducens</name>
    <dbReference type="NCBI Taxonomy" id="1297617"/>
    <lineage>
        <taxon>Bacteria</taxon>
        <taxon>Bacillati</taxon>
        <taxon>Bacillota</taxon>
        <taxon>Clostridia</taxon>
        <taxon>Eubacteriales</taxon>
        <taxon>Intestinimonas</taxon>
    </lineage>
</organism>
<dbReference type="InterPro" id="IPR027417">
    <property type="entry name" value="P-loop_NTPase"/>
</dbReference>
<dbReference type="PROSITE" id="PS50929">
    <property type="entry name" value="ABC_TM1F"/>
    <property type="match status" value="1"/>
</dbReference>
<feature type="transmembrane region" description="Helical" evidence="9">
    <location>
        <begin position="279"/>
        <end position="297"/>
    </location>
</feature>
<dbReference type="Gene3D" id="1.20.1560.10">
    <property type="entry name" value="ABC transporter type 1, transmembrane domain"/>
    <property type="match status" value="1"/>
</dbReference>
<dbReference type="STRING" id="1297617.IB211_00023"/>
<keyword evidence="13" id="KW-1185">Reference proteome</keyword>
<dbReference type="PANTHER" id="PTHR43394:SF1">
    <property type="entry name" value="ATP-BINDING CASSETTE SUB-FAMILY B MEMBER 10, MITOCHONDRIAL"/>
    <property type="match status" value="1"/>
</dbReference>
<evidence type="ECO:0000259" key="11">
    <source>
        <dbReference type="PROSITE" id="PS50929"/>
    </source>
</evidence>